<evidence type="ECO:0000259" key="1">
    <source>
        <dbReference type="Pfam" id="PF03572"/>
    </source>
</evidence>
<protein>
    <submittedName>
        <fullName evidence="2">C-terminal processing protease CtpA/Prc, contains a PDZ domain</fullName>
    </submittedName>
</protein>
<dbReference type="Pfam" id="PF03572">
    <property type="entry name" value="Peptidase_S41"/>
    <property type="match status" value="1"/>
</dbReference>
<evidence type="ECO:0000313" key="3">
    <source>
        <dbReference type="Proteomes" id="UP000182347"/>
    </source>
</evidence>
<organism evidence="2 3">
    <name type="scientific">Sediminibacillus halophilus</name>
    <dbReference type="NCBI Taxonomy" id="482461"/>
    <lineage>
        <taxon>Bacteria</taxon>
        <taxon>Bacillati</taxon>
        <taxon>Bacillota</taxon>
        <taxon>Bacilli</taxon>
        <taxon>Bacillales</taxon>
        <taxon>Bacillaceae</taxon>
        <taxon>Sediminibacillus</taxon>
    </lineage>
</organism>
<evidence type="ECO:0000313" key="2">
    <source>
        <dbReference type="EMBL" id="SDM44750.1"/>
    </source>
</evidence>
<keyword evidence="3" id="KW-1185">Reference proteome</keyword>
<reference evidence="3" key="1">
    <citation type="submission" date="2016-10" db="EMBL/GenBank/DDBJ databases">
        <authorList>
            <person name="Varghese N."/>
            <person name="Submissions S."/>
        </authorList>
    </citation>
    <scope>NUCLEOTIDE SEQUENCE [LARGE SCALE GENOMIC DNA]</scope>
    <source>
        <strain evidence="3">CGMCC 1.6199</strain>
    </source>
</reference>
<dbReference type="SUPFAM" id="SSF52096">
    <property type="entry name" value="ClpP/crotonase"/>
    <property type="match status" value="1"/>
</dbReference>
<dbReference type="EMBL" id="FNHF01000003">
    <property type="protein sequence ID" value="SDM44750.1"/>
    <property type="molecule type" value="Genomic_DNA"/>
</dbReference>
<name>A0A1G9TAR5_9BACI</name>
<keyword evidence="2" id="KW-0378">Hydrolase</keyword>
<dbReference type="OrthoDB" id="2327485at2"/>
<dbReference type="InterPro" id="IPR029045">
    <property type="entry name" value="ClpP/crotonase-like_dom_sf"/>
</dbReference>
<dbReference type="Gene3D" id="3.90.226.10">
    <property type="entry name" value="2-enoyl-CoA Hydratase, Chain A, domain 1"/>
    <property type="match status" value="1"/>
</dbReference>
<proteinExistence type="predicted"/>
<sequence>MYQDIFEEVISILHNDYAGCLDKQGWDNPNFYRKEIIEGQKQKDLDDDQFIRIVRDYLLDFKDLHISFRYTDKFNNHETEVGFSTRRYKDSLYILSAGKENRLKPGDKIIALDGKAIEDLVEIHQRQLMETEPERENWNTILPLYKTMEIKDVTGHEYHLDIKKFEKEIYQGLYTLKEISEGTLLLKVTDFLDQQAITQLVTENESSLSKSRNLIIDVRENKGGSDLAFFELLPFIFNGKQIDLNSFNQDKMLTNCTSRNVALRKKLLKQVAASIHDATTLNQINTIIGELESNRGRGFVELEFGKTEDSLVINTKPGPDNIVLLTDVYCGSSGDSFVEVCKNSSKVTVIGRPTLGLNDYANIAAKSWADKFELWYPTSKLSRVDEGVGVSGIGIKPDIYVPWTPRHIKEDVDLKRAINHLSLK</sequence>
<dbReference type="InterPro" id="IPR005151">
    <property type="entry name" value="Tail-specific_protease"/>
</dbReference>
<gene>
    <name evidence="2" type="ORF">SAMN05216244_2508</name>
</gene>
<accession>A0A1G9TAR5</accession>
<dbReference type="GO" id="GO:0008236">
    <property type="term" value="F:serine-type peptidase activity"/>
    <property type="evidence" value="ECO:0007669"/>
    <property type="project" value="InterPro"/>
</dbReference>
<dbReference type="GO" id="GO:0006508">
    <property type="term" value="P:proteolysis"/>
    <property type="evidence" value="ECO:0007669"/>
    <property type="project" value="UniProtKB-KW"/>
</dbReference>
<dbReference type="Proteomes" id="UP000182347">
    <property type="component" value="Unassembled WGS sequence"/>
</dbReference>
<dbReference type="AlphaFoldDB" id="A0A1G9TAR5"/>
<dbReference type="STRING" id="482461.SAMN05216244_2508"/>
<feature type="domain" description="Tail specific protease" evidence="1">
    <location>
        <begin position="185"/>
        <end position="401"/>
    </location>
</feature>
<keyword evidence="2" id="KW-0645">Protease</keyword>